<evidence type="ECO:0000256" key="3">
    <source>
        <dbReference type="ARBA" id="ARBA00023125"/>
    </source>
</evidence>
<gene>
    <name evidence="8" type="ORF">DES37_1044</name>
</gene>
<dbReference type="RefSeq" id="WP_110025329.1">
    <property type="nucleotide sequence ID" value="NZ_QGTS01000004.1"/>
</dbReference>
<dbReference type="GO" id="GO:0006310">
    <property type="term" value="P:DNA recombination"/>
    <property type="evidence" value="ECO:0007669"/>
    <property type="project" value="UniProtKB-KW"/>
</dbReference>
<name>A0A317Q713_9ENTR</name>
<sequence length="374" mass="43142">MARPRKYNVDIPGLSCFTDARTKKVYWRYKHPVTGKFHGLGTDEKSAREIAIEANSRLAERQMKQLIKARDEISRHSGKSITVQTWIGRYMKIQEERLQCGEIKMNTYRQKGAPLKSFLEHYGMKPVDEVNVRDIADLLDEYRQREQHRMAQIVRMVLIDVYKEAQHAGEVPPGYNPAQATKQPRNKVQRERLNIEEWKVIFETANGMPRYIQNTMLIALVTGQRLGDIARMKFSDIWDGYLHIEQSKTGTKLAIPLSLKCEAIDTTLEQVIVRCRDKILSPHIIHHHHTTSQAKRGGAVSEKTITSGFSNARDKSGLQWKNGTPPTFHEQRSLAERLYRDQGINTQHLLGHKNQAQTDKYHDDRGKNWLVVAV</sequence>
<dbReference type="Pfam" id="PF00589">
    <property type="entry name" value="Phage_integrase"/>
    <property type="match status" value="1"/>
</dbReference>
<dbReference type="GO" id="GO:0003677">
    <property type="term" value="F:DNA binding"/>
    <property type="evidence" value="ECO:0007669"/>
    <property type="project" value="UniProtKB-UniRule"/>
</dbReference>
<organism evidence="8 9">
    <name type="scientific">Mangrovibacter plantisponsor</name>
    <dbReference type="NCBI Taxonomy" id="451513"/>
    <lineage>
        <taxon>Bacteria</taxon>
        <taxon>Pseudomonadati</taxon>
        <taxon>Pseudomonadota</taxon>
        <taxon>Gammaproteobacteria</taxon>
        <taxon>Enterobacterales</taxon>
        <taxon>Enterobacteriaceae</taxon>
        <taxon>Mangrovibacter</taxon>
    </lineage>
</organism>
<dbReference type="Gene3D" id="3.30.160.60">
    <property type="entry name" value="Classic Zinc Finger"/>
    <property type="match status" value="1"/>
</dbReference>
<dbReference type="OrthoDB" id="8781634at2"/>
<evidence type="ECO:0000313" key="9">
    <source>
        <dbReference type="Proteomes" id="UP000246744"/>
    </source>
</evidence>
<dbReference type="InterPro" id="IPR010998">
    <property type="entry name" value="Integrase_recombinase_N"/>
</dbReference>
<dbReference type="Pfam" id="PF09003">
    <property type="entry name" value="Arm-DNA-bind_1"/>
    <property type="match status" value="1"/>
</dbReference>
<feature type="domain" description="Tyr recombinase" evidence="6">
    <location>
        <begin position="188"/>
        <end position="374"/>
    </location>
</feature>
<evidence type="ECO:0000313" key="8">
    <source>
        <dbReference type="EMBL" id="PWW09910.1"/>
    </source>
</evidence>
<evidence type="ECO:0000256" key="4">
    <source>
        <dbReference type="ARBA" id="ARBA00023172"/>
    </source>
</evidence>
<protein>
    <submittedName>
        <fullName evidence="8">Phage integrase family protein</fullName>
    </submittedName>
</protein>
<evidence type="ECO:0000259" key="6">
    <source>
        <dbReference type="PROSITE" id="PS51898"/>
    </source>
</evidence>
<comment type="caution">
    <text evidence="8">The sequence shown here is derived from an EMBL/GenBank/DDBJ whole genome shotgun (WGS) entry which is preliminary data.</text>
</comment>
<dbReference type="Proteomes" id="UP000246744">
    <property type="component" value="Unassembled WGS sequence"/>
</dbReference>
<keyword evidence="9" id="KW-1185">Reference proteome</keyword>
<dbReference type="InterPro" id="IPR015094">
    <property type="entry name" value="Integrase_lambda-typ_DNA-bd_N"/>
</dbReference>
<keyword evidence="3 5" id="KW-0238">DNA-binding</keyword>
<dbReference type="PROSITE" id="PS51900">
    <property type="entry name" value="CB"/>
    <property type="match status" value="1"/>
</dbReference>
<dbReference type="InterPro" id="IPR002104">
    <property type="entry name" value="Integrase_catalytic"/>
</dbReference>
<dbReference type="InterPro" id="IPR013762">
    <property type="entry name" value="Integrase-like_cat_sf"/>
</dbReference>
<keyword evidence="4" id="KW-0233">DNA recombination</keyword>
<comment type="similarity">
    <text evidence="1">Belongs to the 'phage' integrase family.</text>
</comment>
<evidence type="ECO:0000256" key="1">
    <source>
        <dbReference type="ARBA" id="ARBA00008857"/>
    </source>
</evidence>
<dbReference type="EMBL" id="QGTS01000004">
    <property type="protein sequence ID" value="PWW09910.1"/>
    <property type="molecule type" value="Genomic_DNA"/>
</dbReference>
<dbReference type="InterPro" id="IPR011010">
    <property type="entry name" value="DNA_brk_join_enz"/>
</dbReference>
<evidence type="ECO:0000256" key="2">
    <source>
        <dbReference type="ARBA" id="ARBA00022908"/>
    </source>
</evidence>
<accession>A0A317Q713</accession>
<dbReference type="SUPFAM" id="SSF56349">
    <property type="entry name" value="DNA breaking-rejoining enzymes"/>
    <property type="match status" value="1"/>
</dbReference>
<reference evidence="8 9" key="1">
    <citation type="submission" date="2018-05" db="EMBL/GenBank/DDBJ databases">
        <title>Genomic Encyclopedia of Type Strains, Phase IV (KMG-IV): sequencing the most valuable type-strain genomes for metagenomic binning, comparative biology and taxonomic classification.</title>
        <authorList>
            <person name="Goeker M."/>
        </authorList>
    </citation>
    <scope>NUCLEOTIDE SEQUENCE [LARGE SCALE GENOMIC DNA]</scope>
    <source>
        <strain evidence="8 9">DSM 19579</strain>
    </source>
</reference>
<keyword evidence="2" id="KW-0229">DNA integration</keyword>
<feature type="domain" description="Core-binding (CB)" evidence="7">
    <location>
        <begin position="81"/>
        <end position="166"/>
    </location>
</feature>
<dbReference type="Gene3D" id="1.10.150.130">
    <property type="match status" value="1"/>
</dbReference>
<evidence type="ECO:0000256" key="5">
    <source>
        <dbReference type="PROSITE-ProRule" id="PRU01248"/>
    </source>
</evidence>
<dbReference type="AlphaFoldDB" id="A0A317Q713"/>
<dbReference type="InterPro" id="IPR044068">
    <property type="entry name" value="CB"/>
</dbReference>
<dbReference type="GO" id="GO:0008907">
    <property type="term" value="F:integrase activity"/>
    <property type="evidence" value="ECO:0007669"/>
    <property type="project" value="InterPro"/>
</dbReference>
<dbReference type="Gene3D" id="1.10.443.10">
    <property type="entry name" value="Intergrase catalytic core"/>
    <property type="match status" value="1"/>
</dbReference>
<dbReference type="PROSITE" id="PS51898">
    <property type="entry name" value="TYR_RECOMBINASE"/>
    <property type="match status" value="1"/>
</dbReference>
<proteinExistence type="inferred from homology"/>
<evidence type="ECO:0000259" key="7">
    <source>
        <dbReference type="PROSITE" id="PS51900"/>
    </source>
</evidence>